<dbReference type="EC" id="2.7.7.65" evidence="1"/>
<dbReference type="InterPro" id="IPR000014">
    <property type="entry name" value="PAS"/>
</dbReference>
<dbReference type="InterPro" id="IPR050469">
    <property type="entry name" value="Diguanylate_Cyclase"/>
</dbReference>
<dbReference type="Pfam" id="PF13188">
    <property type="entry name" value="PAS_8"/>
    <property type="match status" value="1"/>
</dbReference>
<dbReference type="PANTHER" id="PTHR45138">
    <property type="entry name" value="REGULATORY COMPONENTS OF SENSORY TRANSDUCTION SYSTEM"/>
    <property type="match status" value="1"/>
</dbReference>
<dbReference type="SUPFAM" id="SSF55073">
    <property type="entry name" value="Nucleotide cyclase"/>
    <property type="match status" value="1"/>
</dbReference>
<dbReference type="PROSITE" id="PS50887">
    <property type="entry name" value="GGDEF"/>
    <property type="match status" value="1"/>
</dbReference>
<proteinExistence type="predicted"/>
<evidence type="ECO:0000256" key="3">
    <source>
        <dbReference type="SAM" id="MobiDB-lite"/>
    </source>
</evidence>
<accession>A0ABU0L9P3</accession>
<dbReference type="CDD" id="cd01949">
    <property type="entry name" value="GGDEF"/>
    <property type="match status" value="1"/>
</dbReference>
<feature type="region of interest" description="Disordered" evidence="3">
    <location>
        <begin position="419"/>
        <end position="453"/>
    </location>
</feature>
<protein>
    <recommendedName>
        <fullName evidence="1">diguanylate cyclase</fullName>
        <ecNumber evidence="1">2.7.7.65</ecNumber>
    </recommendedName>
</protein>
<dbReference type="Proteomes" id="UP001241747">
    <property type="component" value="Unassembled WGS sequence"/>
</dbReference>
<dbReference type="SMART" id="SM00267">
    <property type="entry name" value="GGDEF"/>
    <property type="match status" value="1"/>
</dbReference>
<dbReference type="EMBL" id="JAUSVY010000001">
    <property type="protein sequence ID" value="MDQ0503845.1"/>
    <property type="molecule type" value="Genomic_DNA"/>
</dbReference>
<reference evidence="5 6" key="1">
    <citation type="submission" date="2023-07" db="EMBL/GenBank/DDBJ databases">
        <title>Genomic Encyclopedia of Type Strains, Phase IV (KMG-IV): sequencing the most valuable type-strain genomes for metagenomic binning, comparative biology and taxonomic classification.</title>
        <authorList>
            <person name="Goeker M."/>
        </authorList>
    </citation>
    <scope>NUCLEOTIDE SEQUENCE [LARGE SCALE GENOMIC DNA]</scope>
    <source>
        <strain evidence="5 6">DSM 3770</strain>
    </source>
</reference>
<dbReference type="Gene3D" id="3.30.450.20">
    <property type="entry name" value="PAS domain"/>
    <property type="match status" value="1"/>
</dbReference>
<dbReference type="InterPro" id="IPR000160">
    <property type="entry name" value="GGDEF_dom"/>
</dbReference>
<comment type="caution">
    <text evidence="5">The sequence shown here is derived from an EMBL/GenBank/DDBJ whole genome shotgun (WGS) entry which is preliminary data.</text>
</comment>
<dbReference type="RefSeq" id="WP_237344840.1">
    <property type="nucleotide sequence ID" value="NZ_JABWGX010000006.1"/>
</dbReference>
<evidence type="ECO:0000313" key="5">
    <source>
        <dbReference type="EMBL" id="MDQ0503845.1"/>
    </source>
</evidence>
<dbReference type="Gene3D" id="3.30.70.270">
    <property type="match status" value="1"/>
</dbReference>
<dbReference type="InterPro" id="IPR029787">
    <property type="entry name" value="Nucleotide_cyclase"/>
</dbReference>
<dbReference type="InterPro" id="IPR043128">
    <property type="entry name" value="Rev_trsase/Diguanyl_cyclase"/>
</dbReference>
<evidence type="ECO:0000256" key="1">
    <source>
        <dbReference type="ARBA" id="ARBA00012528"/>
    </source>
</evidence>
<gene>
    <name evidence="5" type="ORF">QOZ94_000615</name>
</gene>
<feature type="domain" description="GGDEF" evidence="4">
    <location>
        <begin position="284"/>
        <end position="417"/>
    </location>
</feature>
<dbReference type="Pfam" id="PF00990">
    <property type="entry name" value="GGDEF"/>
    <property type="match status" value="1"/>
</dbReference>
<evidence type="ECO:0000256" key="2">
    <source>
        <dbReference type="ARBA" id="ARBA00034247"/>
    </source>
</evidence>
<sequence length="453" mass="50336">MNTDRFAWLDLVYTPLLAIEPDGQTVRRANAQAAGLFGRDPTGMDLSELLGAYAAGRVRGLLMAESHDTEEMVLYCRTPIGLATLGFKASQLRDEWGSIVTLRDHGTRGPAPGRGGSTTTVLDFSTMLEDIVRSLPVGVEIYDSNMRELYCNEQSEHLLGYGYLGPAPHHDDWWEKGFPDDALRAQVIADWRARIERVRADPGEVEKVEWDVVCRDRQTRTLQFRFRFISDTYIVVYWDVSERRRLEEELRYLAVTDELTGLCNRRRFFEEADRAFRVAVATDSDLSVLMLDLDHFKSINDNFGHGAGDVVLREVAQRCRGALRTRDVVARMGGEEFAVLLPSTDMEGAAQVARNLIASISGTPVDIGSVTLDVRTSIGVAAMVKGDRDIEDILERADRALYGAKDGGRNRVMLSALGQGNGDGAIRDGPSRDGLSRDGEFRDGAFRDGVSHE</sequence>
<dbReference type="SUPFAM" id="SSF55785">
    <property type="entry name" value="PYP-like sensor domain (PAS domain)"/>
    <property type="match status" value="1"/>
</dbReference>
<evidence type="ECO:0000313" key="6">
    <source>
        <dbReference type="Proteomes" id="UP001241747"/>
    </source>
</evidence>
<keyword evidence="6" id="KW-1185">Reference proteome</keyword>
<dbReference type="PANTHER" id="PTHR45138:SF9">
    <property type="entry name" value="DIGUANYLATE CYCLASE DGCM-RELATED"/>
    <property type="match status" value="1"/>
</dbReference>
<dbReference type="InterPro" id="IPR035965">
    <property type="entry name" value="PAS-like_dom_sf"/>
</dbReference>
<dbReference type="NCBIfam" id="TIGR00254">
    <property type="entry name" value="GGDEF"/>
    <property type="match status" value="1"/>
</dbReference>
<comment type="catalytic activity">
    <reaction evidence="2">
        <text>2 GTP = 3',3'-c-di-GMP + 2 diphosphate</text>
        <dbReference type="Rhea" id="RHEA:24898"/>
        <dbReference type="ChEBI" id="CHEBI:33019"/>
        <dbReference type="ChEBI" id="CHEBI:37565"/>
        <dbReference type="ChEBI" id="CHEBI:58805"/>
        <dbReference type="EC" id="2.7.7.65"/>
    </reaction>
</comment>
<feature type="compositionally biased region" description="Basic and acidic residues" evidence="3">
    <location>
        <begin position="425"/>
        <end position="453"/>
    </location>
</feature>
<evidence type="ECO:0000259" key="4">
    <source>
        <dbReference type="PROSITE" id="PS50887"/>
    </source>
</evidence>
<organism evidence="5 6">
    <name type="scientific">Xanthobacter agilis</name>
    <dbReference type="NCBI Taxonomy" id="47492"/>
    <lineage>
        <taxon>Bacteria</taxon>
        <taxon>Pseudomonadati</taxon>
        <taxon>Pseudomonadota</taxon>
        <taxon>Alphaproteobacteria</taxon>
        <taxon>Hyphomicrobiales</taxon>
        <taxon>Xanthobacteraceae</taxon>
        <taxon>Xanthobacter</taxon>
    </lineage>
</organism>
<name>A0ABU0L9P3_XANAG</name>